<dbReference type="InterPro" id="IPR058625">
    <property type="entry name" value="MdtA-like_BSH"/>
</dbReference>
<reference evidence="8 9" key="1">
    <citation type="submission" date="2016-10" db="EMBL/GenBank/DDBJ databases">
        <authorList>
            <person name="de Groot N.N."/>
        </authorList>
    </citation>
    <scope>NUCLEOTIDE SEQUENCE [LARGE SCALE GENOMIC DNA]</scope>
    <source>
        <strain evidence="8 9">DSM 21668</strain>
    </source>
</reference>
<dbReference type="SUPFAM" id="SSF111369">
    <property type="entry name" value="HlyD-like secretion proteins"/>
    <property type="match status" value="1"/>
</dbReference>
<dbReference type="InterPro" id="IPR006143">
    <property type="entry name" value="RND_pump_MFP"/>
</dbReference>
<organism evidence="8 9">
    <name type="scientific">Siphonobacter aquaeclarae</name>
    <dbReference type="NCBI Taxonomy" id="563176"/>
    <lineage>
        <taxon>Bacteria</taxon>
        <taxon>Pseudomonadati</taxon>
        <taxon>Bacteroidota</taxon>
        <taxon>Cytophagia</taxon>
        <taxon>Cytophagales</taxon>
        <taxon>Cytophagaceae</taxon>
        <taxon>Siphonobacter</taxon>
    </lineage>
</organism>
<dbReference type="AlphaFoldDB" id="A0A1G9IWB2"/>
<feature type="region of interest" description="Disordered" evidence="4">
    <location>
        <begin position="32"/>
        <end position="52"/>
    </location>
</feature>
<dbReference type="STRING" id="563176.SAMN04488090_0645"/>
<dbReference type="Pfam" id="PF25954">
    <property type="entry name" value="Beta-barrel_RND_2"/>
    <property type="match status" value="1"/>
</dbReference>
<dbReference type="OrthoDB" id="9806939at2"/>
<proteinExistence type="inferred from homology"/>
<dbReference type="NCBIfam" id="TIGR01730">
    <property type="entry name" value="RND_mfp"/>
    <property type="match status" value="1"/>
</dbReference>
<dbReference type="Pfam" id="PF25917">
    <property type="entry name" value="BSH_RND"/>
    <property type="match status" value="1"/>
</dbReference>
<dbReference type="Gene3D" id="2.40.50.100">
    <property type="match status" value="1"/>
</dbReference>
<dbReference type="Gene3D" id="2.40.420.20">
    <property type="match status" value="1"/>
</dbReference>
<evidence type="ECO:0000259" key="6">
    <source>
        <dbReference type="Pfam" id="PF25954"/>
    </source>
</evidence>
<dbReference type="PANTHER" id="PTHR30469:SF36">
    <property type="entry name" value="BLL3903 PROTEIN"/>
    <property type="match status" value="1"/>
</dbReference>
<evidence type="ECO:0000256" key="3">
    <source>
        <dbReference type="ARBA" id="ARBA00022448"/>
    </source>
</evidence>
<keyword evidence="3" id="KW-0813">Transport</keyword>
<protein>
    <submittedName>
        <fullName evidence="8">Membrane fusion protein, multidrug efflux system</fullName>
    </submittedName>
</protein>
<feature type="domain" description="CusB-like beta-barrel" evidence="6">
    <location>
        <begin position="219"/>
        <end position="287"/>
    </location>
</feature>
<feature type="domain" description="Multidrug resistance protein MdtA-like barrel-sandwich hybrid" evidence="5">
    <location>
        <begin position="86"/>
        <end position="203"/>
    </location>
</feature>
<comment type="subcellular location">
    <subcellularLocation>
        <location evidence="1">Cell envelope</location>
    </subcellularLocation>
</comment>
<dbReference type="GO" id="GO:1990281">
    <property type="term" value="C:efflux pump complex"/>
    <property type="evidence" value="ECO:0007669"/>
    <property type="project" value="TreeGrafter"/>
</dbReference>
<evidence type="ECO:0000256" key="1">
    <source>
        <dbReference type="ARBA" id="ARBA00004196"/>
    </source>
</evidence>
<gene>
    <name evidence="8" type="ORF">SAMN04488090_0645</name>
</gene>
<dbReference type="PANTHER" id="PTHR30469">
    <property type="entry name" value="MULTIDRUG RESISTANCE PROTEIN MDTA"/>
    <property type="match status" value="1"/>
</dbReference>
<evidence type="ECO:0000313" key="9">
    <source>
        <dbReference type="Proteomes" id="UP000198901"/>
    </source>
</evidence>
<evidence type="ECO:0000259" key="7">
    <source>
        <dbReference type="Pfam" id="PF25967"/>
    </source>
</evidence>
<dbReference type="GO" id="GO:0015562">
    <property type="term" value="F:efflux transmembrane transporter activity"/>
    <property type="evidence" value="ECO:0007669"/>
    <property type="project" value="TreeGrafter"/>
</dbReference>
<evidence type="ECO:0000256" key="2">
    <source>
        <dbReference type="ARBA" id="ARBA00009477"/>
    </source>
</evidence>
<dbReference type="RefSeq" id="WP_093197599.1">
    <property type="nucleotide sequence ID" value="NZ_FNGS01000001.1"/>
</dbReference>
<dbReference type="Pfam" id="PF25967">
    <property type="entry name" value="RND-MFP_C"/>
    <property type="match status" value="1"/>
</dbReference>
<feature type="compositionally biased region" description="Low complexity" evidence="4">
    <location>
        <begin position="38"/>
        <end position="52"/>
    </location>
</feature>
<comment type="similarity">
    <text evidence="2">Belongs to the membrane fusion protein (MFP) (TC 8.A.1) family.</text>
</comment>
<evidence type="ECO:0000256" key="4">
    <source>
        <dbReference type="SAM" id="MobiDB-lite"/>
    </source>
</evidence>
<dbReference type="Gene3D" id="1.10.287.470">
    <property type="entry name" value="Helix hairpin bin"/>
    <property type="match status" value="1"/>
</dbReference>
<dbReference type="InterPro" id="IPR058792">
    <property type="entry name" value="Beta-barrel_RND_2"/>
</dbReference>
<dbReference type="InterPro" id="IPR058627">
    <property type="entry name" value="MdtA-like_C"/>
</dbReference>
<sequence length="368" mass="39329">MNSFSARTVLAGTGILLAGSLLFAPKLFSSGPEKKTPGDAPGAGAPRAAAPGAADNRVASDLYVIRATIIDDALQTTGTLNASQEVDLVSEVPRKLTGILVREGSTVRQGALLFKLDDADLLARKKKLQLQEKLAVLDEKRFRELLATESVNQQEYDQVLTHLQVLQAEIEAVNVDLAKTEIRAPFSGKVGLKKVDIGAYVTPSTVLTTLHDVSRLEIRFTVPERYASIVQVGQPIRFQTETSNLPFEARVTAVEPKTDLHTRSLLVKAMTSGVSGKLVAGTSAKIEVPVHRTGDGILIPTQALVPTPQGYAVIVLKQGLAAQRDVKTGNRTKRLVQILDGLSIGDTVVTTNLLRIAPGVPVKAATIE</sequence>
<dbReference type="Gene3D" id="2.40.30.170">
    <property type="match status" value="1"/>
</dbReference>
<name>A0A1G9IWB2_9BACT</name>
<dbReference type="Proteomes" id="UP000198901">
    <property type="component" value="Unassembled WGS sequence"/>
</dbReference>
<dbReference type="EMBL" id="FNGS01000001">
    <property type="protein sequence ID" value="SDL29335.1"/>
    <property type="molecule type" value="Genomic_DNA"/>
</dbReference>
<evidence type="ECO:0000313" key="8">
    <source>
        <dbReference type="EMBL" id="SDL29335.1"/>
    </source>
</evidence>
<accession>A0A1G9IWB2</accession>
<evidence type="ECO:0000259" key="5">
    <source>
        <dbReference type="Pfam" id="PF25917"/>
    </source>
</evidence>
<feature type="domain" description="Multidrug resistance protein MdtA-like C-terminal permuted SH3" evidence="7">
    <location>
        <begin position="297"/>
        <end position="352"/>
    </location>
</feature>
<keyword evidence="9" id="KW-1185">Reference proteome</keyword>